<keyword evidence="3" id="KW-0716">Sensory transduction</keyword>
<name>A0A8S4RPU7_9NEOP</name>
<dbReference type="GO" id="GO:0005549">
    <property type="term" value="F:odorant binding"/>
    <property type="evidence" value="ECO:0007669"/>
    <property type="project" value="InterPro"/>
</dbReference>
<organism evidence="11 12">
    <name type="scientific">Pararge aegeria aegeria</name>
    <dbReference type="NCBI Taxonomy" id="348720"/>
    <lineage>
        <taxon>Eukaryota</taxon>
        <taxon>Metazoa</taxon>
        <taxon>Ecdysozoa</taxon>
        <taxon>Arthropoda</taxon>
        <taxon>Hexapoda</taxon>
        <taxon>Insecta</taxon>
        <taxon>Pterygota</taxon>
        <taxon>Neoptera</taxon>
        <taxon>Endopterygota</taxon>
        <taxon>Lepidoptera</taxon>
        <taxon>Glossata</taxon>
        <taxon>Ditrysia</taxon>
        <taxon>Papilionoidea</taxon>
        <taxon>Nymphalidae</taxon>
        <taxon>Satyrinae</taxon>
        <taxon>Satyrini</taxon>
        <taxon>Parargina</taxon>
        <taxon>Pararge</taxon>
    </lineage>
</organism>
<keyword evidence="7 10" id="KW-0472">Membrane</keyword>
<dbReference type="Pfam" id="PF02949">
    <property type="entry name" value="7tm_6"/>
    <property type="match status" value="1"/>
</dbReference>
<comment type="subcellular location">
    <subcellularLocation>
        <location evidence="1">Cell membrane</location>
        <topology evidence="1">Multi-pass membrane protein</topology>
    </subcellularLocation>
</comment>
<keyword evidence="5" id="KW-0552">Olfaction</keyword>
<gene>
    <name evidence="11" type="primary">jg21547</name>
    <name evidence="11" type="ORF">PAEG_LOCUS16244</name>
</gene>
<dbReference type="EMBL" id="CAKXAJ010025439">
    <property type="protein sequence ID" value="CAH2239543.1"/>
    <property type="molecule type" value="Genomic_DNA"/>
</dbReference>
<keyword evidence="4 10" id="KW-0812">Transmembrane</keyword>
<keyword evidence="6 10" id="KW-1133">Transmembrane helix</keyword>
<evidence type="ECO:0000256" key="1">
    <source>
        <dbReference type="ARBA" id="ARBA00004651"/>
    </source>
</evidence>
<keyword evidence="9" id="KW-0807">Transducer</keyword>
<dbReference type="GO" id="GO:0007165">
    <property type="term" value="P:signal transduction"/>
    <property type="evidence" value="ECO:0007669"/>
    <property type="project" value="UniProtKB-KW"/>
</dbReference>
<keyword evidence="12" id="KW-1185">Reference proteome</keyword>
<evidence type="ECO:0000313" key="11">
    <source>
        <dbReference type="EMBL" id="CAH2239543.1"/>
    </source>
</evidence>
<dbReference type="Proteomes" id="UP000838756">
    <property type="component" value="Unassembled WGS sequence"/>
</dbReference>
<evidence type="ECO:0000313" key="12">
    <source>
        <dbReference type="Proteomes" id="UP000838756"/>
    </source>
</evidence>
<accession>A0A8S4RPU7</accession>
<dbReference type="GO" id="GO:0005886">
    <property type="term" value="C:plasma membrane"/>
    <property type="evidence" value="ECO:0007669"/>
    <property type="project" value="UniProtKB-SubCell"/>
</dbReference>
<evidence type="ECO:0000256" key="10">
    <source>
        <dbReference type="SAM" id="Phobius"/>
    </source>
</evidence>
<proteinExistence type="predicted"/>
<dbReference type="OrthoDB" id="7548151at2759"/>
<keyword evidence="8" id="KW-0675">Receptor</keyword>
<reference evidence="11" key="1">
    <citation type="submission" date="2022-03" db="EMBL/GenBank/DDBJ databases">
        <authorList>
            <person name="Lindestad O."/>
        </authorList>
    </citation>
    <scope>NUCLEOTIDE SEQUENCE</scope>
</reference>
<evidence type="ECO:0000256" key="4">
    <source>
        <dbReference type="ARBA" id="ARBA00022692"/>
    </source>
</evidence>
<dbReference type="PANTHER" id="PTHR21137:SF35">
    <property type="entry name" value="ODORANT RECEPTOR 19A-RELATED"/>
    <property type="match status" value="1"/>
</dbReference>
<evidence type="ECO:0000256" key="3">
    <source>
        <dbReference type="ARBA" id="ARBA00022606"/>
    </source>
</evidence>
<evidence type="ECO:0000256" key="5">
    <source>
        <dbReference type="ARBA" id="ARBA00022725"/>
    </source>
</evidence>
<evidence type="ECO:0000256" key="8">
    <source>
        <dbReference type="ARBA" id="ARBA00023170"/>
    </source>
</evidence>
<dbReference type="PANTHER" id="PTHR21137">
    <property type="entry name" value="ODORANT RECEPTOR"/>
    <property type="match status" value="1"/>
</dbReference>
<evidence type="ECO:0000256" key="7">
    <source>
        <dbReference type="ARBA" id="ARBA00023136"/>
    </source>
</evidence>
<protein>
    <submittedName>
        <fullName evidence="11">Jg21547 protein</fullName>
    </submittedName>
</protein>
<dbReference type="InterPro" id="IPR004117">
    <property type="entry name" value="7tm6_olfct_rcpt"/>
</dbReference>
<dbReference type="GO" id="GO:0004984">
    <property type="term" value="F:olfactory receptor activity"/>
    <property type="evidence" value="ECO:0007669"/>
    <property type="project" value="InterPro"/>
</dbReference>
<evidence type="ECO:0000256" key="9">
    <source>
        <dbReference type="ARBA" id="ARBA00023224"/>
    </source>
</evidence>
<feature type="transmembrane region" description="Helical" evidence="10">
    <location>
        <begin position="90"/>
        <end position="113"/>
    </location>
</feature>
<comment type="caution">
    <text evidence="11">The sequence shown here is derived from an EMBL/GenBank/DDBJ whole genome shotgun (WGS) entry which is preliminary data.</text>
</comment>
<keyword evidence="2" id="KW-1003">Cell membrane</keyword>
<evidence type="ECO:0000256" key="2">
    <source>
        <dbReference type="ARBA" id="ARBA00022475"/>
    </source>
</evidence>
<evidence type="ECO:0000256" key="6">
    <source>
        <dbReference type="ARBA" id="ARBA00022989"/>
    </source>
</evidence>
<sequence length="173" mass="19859">MYSHMQYNVDIDTLIAGLLYLAIAQVKVLNNELKNLKFTKMKHRCPLKEDELQVIALHKNLKNYEVLLNYCSIVQDILGATLFVQFGMAAIIMCVVLSAFLLSGDLVTAAYCCEWIPRSERFKRSLKLFMARANSNIVITGWQIFPLTLNTFTSIVKTAYSFFTLIRNFQDRS</sequence>
<dbReference type="AlphaFoldDB" id="A0A8S4RPU7"/>